<dbReference type="AlphaFoldDB" id="A0A318ITX6"/>
<keyword evidence="2" id="KW-0812">Transmembrane</keyword>
<dbReference type="OrthoDB" id="9808602at2"/>
<accession>A0A318ITX6</accession>
<comment type="similarity">
    <text evidence="1">Belongs to the bacterial sugar transferase family.</text>
</comment>
<comment type="caution">
    <text evidence="4">The sequence shown here is derived from an EMBL/GenBank/DDBJ whole genome shotgun (WGS) entry which is preliminary data.</text>
</comment>
<organism evidence="4 5">
    <name type="scientific">Aquitalea magnusonii</name>
    <dbReference type="NCBI Taxonomy" id="332411"/>
    <lineage>
        <taxon>Bacteria</taxon>
        <taxon>Pseudomonadati</taxon>
        <taxon>Pseudomonadota</taxon>
        <taxon>Betaproteobacteria</taxon>
        <taxon>Neisseriales</taxon>
        <taxon>Chromobacteriaceae</taxon>
        <taxon>Aquitalea</taxon>
    </lineage>
</organism>
<feature type="domain" description="Bacterial sugar transferase" evidence="3">
    <location>
        <begin position="31"/>
        <end position="223"/>
    </location>
</feature>
<dbReference type="GO" id="GO:0016780">
    <property type="term" value="F:phosphotransferase activity, for other substituted phosphate groups"/>
    <property type="evidence" value="ECO:0007669"/>
    <property type="project" value="TreeGrafter"/>
</dbReference>
<dbReference type="RefSeq" id="WP_059285920.1">
    <property type="nucleotide sequence ID" value="NZ_LNQU01000047.1"/>
</dbReference>
<dbReference type="Pfam" id="PF02397">
    <property type="entry name" value="Bac_transf"/>
    <property type="match status" value="1"/>
</dbReference>
<feature type="transmembrane region" description="Helical" evidence="2">
    <location>
        <begin position="36"/>
        <end position="57"/>
    </location>
</feature>
<name>A0A318ITX6_9NEIS</name>
<dbReference type="EMBL" id="QJKC01000033">
    <property type="protein sequence ID" value="PXX38815.1"/>
    <property type="molecule type" value="Genomic_DNA"/>
</dbReference>
<sequence>MSQHQPLPPDESPALLPPCCRPPGAGSALLKRLFDLIASGIGLLLLAGPLLLVALWIKLDSPGPVFFRQVRVGRGGMLFRIHKFRTMQVNTEVQGQLTVGADSRVTGAGRFLRKSKLDELPQLLDVLFGDMSLVGPRPEVPKYVAHYPEEVKDIVLSVRPGITDWASIRMIDENEILGRAADPERAYIEQILPEKLGYYLRYAQTHSLLEDIRIIFATLLKIVLR</sequence>
<protein>
    <submittedName>
        <fullName evidence="4">Lipopolysaccharide/colanic/teichoic acid biosynthesis glycosyltransferase</fullName>
    </submittedName>
</protein>
<keyword evidence="2" id="KW-0472">Membrane</keyword>
<keyword evidence="5" id="KW-1185">Reference proteome</keyword>
<dbReference type="InterPro" id="IPR003362">
    <property type="entry name" value="Bact_transf"/>
</dbReference>
<dbReference type="PANTHER" id="PTHR30576">
    <property type="entry name" value="COLANIC BIOSYNTHESIS UDP-GLUCOSE LIPID CARRIER TRANSFERASE"/>
    <property type="match status" value="1"/>
</dbReference>
<proteinExistence type="inferred from homology"/>
<keyword evidence="4" id="KW-0808">Transferase</keyword>
<gene>
    <name evidence="4" type="ORF">DFR38_13314</name>
</gene>
<evidence type="ECO:0000256" key="1">
    <source>
        <dbReference type="ARBA" id="ARBA00006464"/>
    </source>
</evidence>
<keyword evidence="2" id="KW-1133">Transmembrane helix</keyword>
<evidence type="ECO:0000259" key="3">
    <source>
        <dbReference type="Pfam" id="PF02397"/>
    </source>
</evidence>
<dbReference type="Proteomes" id="UP000248395">
    <property type="component" value="Unassembled WGS sequence"/>
</dbReference>
<evidence type="ECO:0000313" key="4">
    <source>
        <dbReference type="EMBL" id="PXX38815.1"/>
    </source>
</evidence>
<dbReference type="PANTHER" id="PTHR30576:SF20">
    <property type="entry name" value="QUINOVOSAMINEPHOSPHOTRANSFERAE-RELATED"/>
    <property type="match status" value="1"/>
</dbReference>
<reference evidence="4 5" key="1">
    <citation type="submission" date="2018-05" db="EMBL/GenBank/DDBJ databases">
        <title>Genomic Encyclopedia of Type Strains, Phase IV (KMG-IV): sequencing the most valuable type-strain genomes for metagenomic binning, comparative biology and taxonomic classification.</title>
        <authorList>
            <person name="Goeker M."/>
        </authorList>
    </citation>
    <scope>NUCLEOTIDE SEQUENCE [LARGE SCALE GENOMIC DNA]</scope>
    <source>
        <strain evidence="4 5">DSM 25134</strain>
    </source>
</reference>
<evidence type="ECO:0000313" key="5">
    <source>
        <dbReference type="Proteomes" id="UP000248395"/>
    </source>
</evidence>
<evidence type="ECO:0000256" key="2">
    <source>
        <dbReference type="SAM" id="Phobius"/>
    </source>
</evidence>